<evidence type="ECO:0008006" key="3">
    <source>
        <dbReference type="Google" id="ProtNLM"/>
    </source>
</evidence>
<dbReference type="Proteomes" id="UP000049222">
    <property type="component" value="Unassembled WGS sequence"/>
</dbReference>
<organism evidence="1 2">
    <name type="scientific">Jannaschia donghaensis</name>
    <dbReference type="NCBI Taxonomy" id="420998"/>
    <lineage>
        <taxon>Bacteria</taxon>
        <taxon>Pseudomonadati</taxon>
        <taxon>Pseudomonadota</taxon>
        <taxon>Alphaproteobacteria</taxon>
        <taxon>Rhodobacterales</taxon>
        <taxon>Roseobacteraceae</taxon>
        <taxon>Jannaschia</taxon>
    </lineage>
</organism>
<dbReference type="Pfam" id="PF12570">
    <property type="entry name" value="DUF3750"/>
    <property type="match status" value="1"/>
</dbReference>
<evidence type="ECO:0000313" key="1">
    <source>
        <dbReference type="EMBL" id="CTQ48320.1"/>
    </source>
</evidence>
<evidence type="ECO:0000313" key="2">
    <source>
        <dbReference type="Proteomes" id="UP000049222"/>
    </source>
</evidence>
<name>A0A0M6YEB8_9RHOB</name>
<gene>
    <name evidence="1" type="ORF">JDO7802_00322</name>
</gene>
<sequence>MIRTLLTRMLLAFVLCFLLPLAAATVWWTTVDHPTSWRAADWNSSGLLPAATAEPAAAIHVMAARTGGLKGAASVHSWLVWKPAGSAVWTRADVVGWGRPVRRDAYAPDARWYSNDPVFVGSVTGARAADLIPQVEAAVADYPFATPGAYVIWPGPNSNTFVGHVLREVPGLRIALPPHAVGKDYLGPGLRARRDAGGDLHLSVGGYAGLSVGPRTGVEINLLGQTFGVDLRRPALKLPGIGRVGT</sequence>
<dbReference type="InterPro" id="IPR022224">
    <property type="entry name" value="DUF3750"/>
</dbReference>
<dbReference type="STRING" id="420998.JDO7802_00322"/>
<dbReference type="OrthoDB" id="199084at2"/>
<dbReference type="EMBL" id="CXSU01000005">
    <property type="protein sequence ID" value="CTQ48320.1"/>
    <property type="molecule type" value="Genomic_DNA"/>
</dbReference>
<accession>A0A0M6YEB8</accession>
<dbReference type="AlphaFoldDB" id="A0A0M6YEB8"/>
<keyword evidence="2" id="KW-1185">Reference proteome</keyword>
<reference evidence="1 2" key="1">
    <citation type="submission" date="2015-07" db="EMBL/GenBank/DDBJ databases">
        <authorList>
            <person name="Noorani M."/>
        </authorList>
    </citation>
    <scope>NUCLEOTIDE SEQUENCE [LARGE SCALE GENOMIC DNA]</scope>
    <source>
        <strain evidence="1 2">CECT 7802</strain>
    </source>
</reference>
<proteinExistence type="predicted"/>
<protein>
    <recommendedName>
        <fullName evidence="3">DUF3750 domain-containing protein</fullName>
    </recommendedName>
</protein>